<dbReference type="InterPro" id="IPR020846">
    <property type="entry name" value="MFS_dom"/>
</dbReference>
<keyword evidence="10" id="KW-1185">Reference proteome</keyword>
<dbReference type="PROSITE" id="PS50850">
    <property type="entry name" value="MFS"/>
    <property type="match status" value="1"/>
</dbReference>
<evidence type="ECO:0000256" key="3">
    <source>
        <dbReference type="ARBA" id="ARBA00022475"/>
    </source>
</evidence>
<dbReference type="Pfam" id="PF07690">
    <property type="entry name" value="MFS_1"/>
    <property type="match status" value="1"/>
</dbReference>
<dbReference type="InterPro" id="IPR005828">
    <property type="entry name" value="MFS_sugar_transport-like"/>
</dbReference>
<feature type="transmembrane region" description="Helical" evidence="7">
    <location>
        <begin position="313"/>
        <end position="333"/>
    </location>
</feature>
<feature type="transmembrane region" description="Helical" evidence="7">
    <location>
        <begin position="375"/>
        <end position="398"/>
    </location>
</feature>
<evidence type="ECO:0000256" key="1">
    <source>
        <dbReference type="ARBA" id="ARBA00004651"/>
    </source>
</evidence>
<dbReference type="InterPro" id="IPR005829">
    <property type="entry name" value="Sugar_transporter_CS"/>
</dbReference>
<organism evidence="9 10">
    <name type="scientific">Sinomonas cyclohexanicum</name>
    <name type="common">Corynebacterium cyclohexanicum</name>
    <dbReference type="NCBI Taxonomy" id="322009"/>
    <lineage>
        <taxon>Bacteria</taxon>
        <taxon>Bacillati</taxon>
        <taxon>Actinomycetota</taxon>
        <taxon>Actinomycetes</taxon>
        <taxon>Micrococcales</taxon>
        <taxon>Micrococcaceae</taxon>
        <taxon>Sinomonas</taxon>
    </lineage>
</organism>
<gene>
    <name evidence="9" type="ORF">SCMU_10840</name>
</gene>
<feature type="transmembrane region" description="Helical" evidence="7">
    <location>
        <begin position="169"/>
        <end position="188"/>
    </location>
</feature>
<feature type="transmembrane region" description="Helical" evidence="7">
    <location>
        <begin position="194"/>
        <end position="213"/>
    </location>
</feature>
<feature type="transmembrane region" description="Helical" evidence="7">
    <location>
        <begin position="404"/>
        <end position="425"/>
    </location>
</feature>
<dbReference type="SUPFAM" id="SSF103473">
    <property type="entry name" value="MFS general substrate transporter"/>
    <property type="match status" value="1"/>
</dbReference>
<dbReference type="InterPro" id="IPR011701">
    <property type="entry name" value="MFS"/>
</dbReference>
<evidence type="ECO:0000259" key="8">
    <source>
        <dbReference type="PROSITE" id="PS50850"/>
    </source>
</evidence>
<feature type="transmembrane region" description="Helical" evidence="7">
    <location>
        <begin position="24"/>
        <end position="49"/>
    </location>
</feature>
<proteinExistence type="predicted"/>
<dbReference type="PROSITE" id="PS00217">
    <property type="entry name" value="SUGAR_TRANSPORT_2"/>
    <property type="match status" value="1"/>
</dbReference>
<evidence type="ECO:0000256" key="4">
    <source>
        <dbReference type="ARBA" id="ARBA00022692"/>
    </source>
</evidence>
<dbReference type="Pfam" id="PF00083">
    <property type="entry name" value="Sugar_tr"/>
    <property type="match status" value="1"/>
</dbReference>
<feature type="transmembrane region" description="Helical" evidence="7">
    <location>
        <begin position="248"/>
        <end position="270"/>
    </location>
</feature>
<dbReference type="InterPro" id="IPR036259">
    <property type="entry name" value="MFS_trans_sf"/>
</dbReference>
<keyword evidence="3" id="KW-1003">Cell membrane</keyword>
<feature type="transmembrane region" description="Helical" evidence="7">
    <location>
        <begin position="122"/>
        <end position="148"/>
    </location>
</feature>
<keyword evidence="6 7" id="KW-0472">Membrane</keyword>
<dbReference type="EMBL" id="AP024525">
    <property type="protein sequence ID" value="BCT75242.1"/>
    <property type="molecule type" value="Genomic_DNA"/>
</dbReference>
<evidence type="ECO:0000313" key="10">
    <source>
        <dbReference type="Proteomes" id="UP001319861"/>
    </source>
</evidence>
<accession>A0ABM7PSP4</accession>
<name>A0ABM7PSP4_SINCY</name>
<dbReference type="Gene3D" id="1.20.1250.20">
    <property type="entry name" value="MFS general substrate transporter like domains"/>
    <property type="match status" value="1"/>
</dbReference>
<comment type="subcellular location">
    <subcellularLocation>
        <location evidence="1">Cell membrane</location>
        <topology evidence="1">Multi-pass membrane protein</topology>
    </subcellularLocation>
</comment>
<keyword evidence="5 7" id="KW-1133">Transmembrane helix</keyword>
<sequence length="441" mass="47542">MVQTQSAAARTTARRPMKQSTKSAIASFLGAMLEYYDMSIYASASALVFSKLFFPASGESALLLSLATFGVAYVARPLGGLLLGHFGDTFGRRNVLVFTLVMMGGATFAIGCLPTYSQAGLLAPVLLVVMRLIQGVSVGGEAAGASTLTLEHAPANRRGFFTSWTMNGIWLGYILASLMFLWVASLPADQLLSWGWRVPFWSSFLIVVVGFLVRRTLEEPEAFAEQKSSNARSKLPVKELLRTHGTDVVRVVFSSLLVVSSSTVPVWGLSWGVNTIGISASTMMWVVIFGYAVALVLQPLFALLSDKIGRKPVFIFGNLGGAASCFLFFHAVAQKDVGLMMLGIFLSISLFFSATNAIYPVFFTEMFNVRVRFSGMAIGLQLGIVLAGFAPALVTLWVSEAGSWLPAAWLTATCCIVAAVSAMTARETFRTPLHQLGRPMD</sequence>
<dbReference type="Proteomes" id="UP001319861">
    <property type="component" value="Chromosome"/>
</dbReference>
<feature type="transmembrane region" description="Helical" evidence="7">
    <location>
        <begin position="282"/>
        <end position="301"/>
    </location>
</feature>
<feature type="transmembrane region" description="Helical" evidence="7">
    <location>
        <begin position="339"/>
        <end position="363"/>
    </location>
</feature>
<keyword evidence="4 7" id="KW-0812">Transmembrane</keyword>
<reference evidence="9 10" key="1">
    <citation type="journal article" date="2021" name="J. Biosci. Bioeng.">
        <title>Identification and characterization of a chc gene cluster responsible for the aromatization pathway of cyclohexanecarboxylate degradation in Sinomonas cyclohexanicum ATCC 51369.</title>
        <authorList>
            <person name="Yamamoto T."/>
            <person name="Hasegawa Y."/>
            <person name="Lau P.C.K."/>
            <person name="Iwaki H."/>
        </authorList>
    </citation>
    <scope>NUCLEOTIDE SEQUENCE [LARGE SCALE GENOMIC DNA]</scope>
    <source>
        <strain evidence="9 10">ATCC 51369</strain>
    </source>
</reference>
<protein>
    <submittedName>
        <fullName evidence="9">MFS transporter</fullName>
    </submittedName>
</protein>
<evidence type="ECO:0000256" key="5">
    <source>
        <dbReference type="ARBA" id="ARBA00022989"/>
    </source>
</evidence>
<evidence type="ECO:0000313" key="9">
    <source>
        <dbReference type="EMBL" id="BCT75242.1"/>
    </source>
</evidence>
<keyword evidence="2" id="KW-0813">Transport</keyword>
<feature type="transmembrane region" description="Helical" evidence="7">
    <location>
        <begin position="61"/>
        <end position="83"/>
    </location>
</feature>
<evidence type="ECO:0000256" key="6">
    <source>
        <dbReference type="ARBA" id="ARBA00023136"/>
    </source>
</evidence>
<evidence type="ECO:0000256" key="7">
    <source>
        <dbReference type="SAM" id="Phobius"/>
    </source>
</evidence>
<evidence type="ECO:0000256" key="2">
    <source>
        <dbReference type="ARBA" id="ARBA00022448"/>
    </source>
</evidence>
<dbReference type="PANTHER" id="PTHR43045">
    <property type="entry name" value="SHIKIMATE TRANSPORTER"/>
    <property type="match status" value="1"/>
</dbReference>
<dbReference type="PANTHER" id="PTHR43045:SF1">
    <property type="entry name" value="SHIKIMATE TRANSPORTER"/>
    <property type="match status" value="1"/>
</dbReference>
<feature type="domain" description="Major facilitator superfamily (MFS) profile" evidence="8">
    <location>
        <begin position="23"/>
        <end position="430"/>
    </location>
</feature>
<feature type="transmembrane region" description="Helical" evidence="7">
    <location>
        <begin position="95"/>
        <end position="116"/>
    </location>
</feature>